<dbReference type="EMBL" id="OA573008">
    <property type="protein sequence ID" value="CAD7204729.1"/>
    <property type="molecule type" value="Genomic_DNA"/>
</dbReference>
<dbReference type="AlphaFoldDB" id="A0A7R8VTS9"/>
<evidence type="ECO:0000313" key="1">
    <source>
        <dbReference type="EMBL" id="CAD7204729.1"/>
    </source>
</evidence>
<protein>
    <submittedName>
        <fullName evidence="1">Uncharacterized protein</fullName>
    </submittedName>
</protein>
<gene>
    <name evidence="1" type="ORF">TDIB3V08_LOCUS10886</name>
</gene>
<accession>A0A7R8VTS9</accession>
<name>A0A7R8VTS9_TIMDO</name>
<reference evidence="1" key="1">
    <citation type="submission" date="2020-11" db="EMBL/GenBank/DDBJ databases">
        <authorList>
            <person name="Tran Van P."/>
        </authorList>
    </citation>
    <scope>NUCLEOTIDE SEQUENCE</scope>
</reference>
<sequence>MPSAELGVTPFNLPYYARE</sequence>
<organism evidence="1">
    <name type="scientific">Timema douglasi</name>
    <name type="common">Walking stick</name>
    <dbReference type="NCBI Taxonomy" id="61478"/>
    <lineage>
        <taxon>Eukaryota</taxon>
        <taxon>Metazoa</taxon>
        <taxon>Ecdysozoa</taxon>
        <taxon>Arthropoda</taxon>
        <taxon>Hexapoda</taxon>
        <taxon>Insecta</taxon>
        <taxon>Pterygota</taxon>
        <taxon>Neoptera</taxon>
        <taxon>Polyneoptera</taxon>
        <taxon>Phasmatodea</taxon>
        <taxon>Timematodea</taxon>
        <taxon>Timematoidea</taxon>
        <taxon>Timematidae</taxon>
        <taxon>Timema</taxon>
    </lineage>
</organism>
<proteinExistence type="predicted"/>